<dbReference type="InterPro" id="IPR058031">
    <property type="entry name" value="AAA_lid_NorR"/>
</dbReference>
<dbReference type="STRING" id="1192034.CAP_5303"/>
<dbReference type="Gene3D" id="3.40.50.2300">
    <property type="match status" value="1"/>
</dbReference>
<reference evidence="10 11" key="1">
    <citation type="submission" date="2013-05" db="EMBL/GenBank/DDBJ databases">
        <title>Genome assembly of Chondromyces apiculatus DSM 436.</title>
        <authorList>
            <person name="Sharma G."/>
            <person name="Khatri I."/>
            <person name="Kaur C."/>
            <person name="Mayilraj S."/>
            <person name="Subramanian S."/>
        </authorList>
    </citation>
    <scope>NUCLEOTIDE SEQUENCE [LARGE SCALE GENOMIC DNA]</scope>
    <source>
        <strain evidence="10 11">DSM 436</strain>
    </source>
</reference>
<evidence type="ECO:0000259" key="8">
    <source>
        <dbReference type="PROSITE" id="PS50045"/>
    </source>
</evidence>
<dbReference type="PROSITE" id="PS00676">
    <property type="entry name" value="SIGMA54_INTERACT_2"/>
    <property type="match status" value="1"/>
</dbReference>
<keyword evidence="6" id="KW-0597">Phosphoprotein</keyword>
<keyword evidence="2" id="KW-0067">ATP-binding</keyword>
<dbReference type="InterPro" id="IPR027417">
    <property type="entry name" value="P-loop_NTPase"/>
</dbReference>
<dbReference type="Pfam" id="PF00072">
    <property type="entry name" value="Response_reg"/>
    <property type="match status" value="1"/>
</dbReference>
<feature type="modified residue" description="4-aspartylphosphate" evidence="6">
    <location>
        <position position="65"/>
    </location>
</feature>
<dbReference type="eggNOG" id="COG2204">
    <property type="taxonomic scope" value="Bacteria"/>
</dbReference>
<feature type="domain" description="Sigma-54 factor interaction" evidence="8">
    <location>
        <begin position="156"/>
        <end position="385"/>
    </location>
</feature>
<dbReference type="PROSITE" id="PS50110">
    <property type="entry name" value="RESPONSE_REGULATORY"/>
    <property type="match status" value="1"/>
</dbReference>
<accession>A0A017T3Y0</accession>
<comment type="caution">
    <text evidence="10">The sequence shown here is derived from an EMBL/GenBank/DDBJ whole genome shotgun (WGS) entry which is preliminary data.</text>
</comment>
<dbReference type="Pfam" id="PF25601">
    <property type="entry name" value="AAA_lid_14"/>
    <property type="match status" value="1"/>
</dbReference>
<dbReference type="InterPro" id="IPR025662">
    <property type="entry name" value="Sigma_54_int_dom_ATP-bd_1"/>
</dbReference>
<dbReference type="GO" id="GO:0005524">
    <property type="term" value="F:ATP binding"/>
    <property type="evidence" value="ECO:0007669"/>
    <property type="project" value="UniProtKB-KW"/>
</dbReference>
<evidence type="ECO:0000256" key="5">
    <source>
        <dbReference type="ARBA" id="ARBA00023163"/>
    </source>
</evidence>
<gene>
    <name evidence="10" type="ORF">CAP_5303</name>
</gene>
<dbReference type="PANTHER" id="PTHR32071:SF100">
    <property type="entry name" value="RESPONSE REGULATOR PROTEIN PILR"/>
    <property type="match status" value="1"/>
</dbReference>
<dbReference type="InterPro" id="IPR025943">
    <property type="entry name" value="Sigma_54_int_dom_ATP-bd_2"/>
</dbReference>
<dbReference type="SMART" id="SM00382">
    <property type="entry name" value="AAA"/>
    <property type="match status" value="1"/>
</dbReference>
<evidence type="ECO:0000256" key="3">
    <source>
        <dbReference type="ARBA" id="ARBA00023015"/>
    </source>
</evidence>
<evidence type="ECO:0000256" key="4">
    <source>
        <dbReference type="ARBA" id="ARBA00023125"/>
    </source>
</evidence>
<feature type="region of interest" description="Disordered" evidence="7">
    <location>
        <begin position="468"/>
        <end position="506"/>
    </location>
</feature>
<feature type="compositionally biased region" description="Acidic residues" evidence="7">
    <location>
        <begin position="471"/>
        <end position="480"/>
    </location>
</feature>
<dbReference type="SUPFAM" id="SSF46689">
    <property type="entry name" value="Homeodomain-like"/>
    <property type="match status" value="1"/>
</dbReference>
<keyword evidence="5" id="KW-0804">Transcription</keyword>
<dbReference type="GO" id="GO:0043565">
    <property type="term" value="F:sequence-specific DNA binding"/>
    <property type="evidence" value="ECO:0007669"/>
    <property type="project" value="InterPro"/>
</dbReference>
<evidence type="ECO:0000256" key="7">
    <source>
        <dbReference type="SAM" id="MobiDB-lite"/>
    </source>
</evidence>
<evidence type="ECO:0000256" key="2">
    <source>
        <dbReference type="ARBA" id="ARBA00022840"/>
    </source>
</evidence>
<protein>
    <submittedName>
        <fullName evidence="10">Response regulator of zinc sigma-54-dependent two-component system</fullName>
    </submittedName>
</protein>
<sequence length="506" mass="54262">MASALPSPPPLAPRVLVVDDEPGLRQVLDITFRRQGYDVVQAPGVRPALEAIRQAPQPFPLILTDLLMPDGSGIEVLAAAKARSQATEVLLMTAHSTVEAAIEAMRGGAYDFVTKPFSPAEIAALSAKALEKSSIISENRRLRAQLERLEPSAHELLGAGAAMQAIGELIDKIAPTRTTVLITGESGTGKERIARAIHERSDRSKRPFLVVNCGALPEALMESELFGHEKGSFTGAGTRALGLFREADGGTVLLDEVGELPAALQVKLLRVLQERKVRPVGAAAELPVDVRVLAATNRDVEAEVRAGRFRQDLYYRLNVIRIEVPPLRERPGDVLRLAERFLQRFAAELGKEVRGLAADARRALDAHPFPGNVRELENMMERAVALASGPAIGLGDLPASVAGLSASPSPLLTELPPAGCALDEVLGEVERRLILQALERTGGVRKAAAKLLGVTFRSLRYRLAKHALSTEDTDEDDDAEATGRESSLPGGPGDDFGHRRPPLPGK</sequence>
<keyword evidence="11" id="KW-1185">Reference proteome</keyword>
<dbReference type="PROSITE" id="PS00675">
    <property type="entry name" value="SIGMA54_INTERACT_1"/>
    <property type="match status" value="1"/>
</dbReference>
<evidence type="ECO:0000256" key="6">
    <source>
        <dbReference type="PROSITE-ProRule" id="PRU00169"/>
    </source>
</evidence>
<dbReference type="RefSeq" id="WP_044245544.1">
    <property type="nucleotide sequence ID" value="NZ_ASRX01000043.1"/>
</dbReference>
<dbReference type="AlphaFoldDB" id="A0A017T3Y0"/>
<dbReference type="SMART" id="SM00448">
    <property type="entry name" value="REC"/>
    <property type="match status" value="1"/>
</dbReference>
<proteinExistence type="predicted"/>
<dbReference type="SUPFAM" id="SSF52172">
    <property type="entry name" value="CheY-like"/>
    <property type="match status" value="1"/>
</dbReference>
<dbReference type="PANTHER" id="PTHR32071">
    <property type="entry name" value="TRANSCRIPTIONAL REGULATORY PROTEIN"/>
    <property type="match status" value="1"/>
</dbReference>
<dbReference type="Proteomes" id="UP000019678">
    <property type="component" value="Unassembled WGS sequence"/>
</dbReference>
<evidence type="ECO:0000256" key="1">
    <source>
        <dbReference type="ARBA" id="ARBA00022741"/>
    </source>
</evidence>
<dbReference type="Gene3D" id="1.10.10.60">
    <property type="entry name" value="Homeodomain-like"/>
    <property type="match status" value="1"/>
</dbReference>
<keyword evidence="1" id="KW-0547">Nucleotide-binding</keyword>
<dbReference type="Pfam" id="PF02954">
    <property type="entry name" value="HTH_8"/>
    <property type="match status" value="1"/>
</dbReference>
<dbReference type="GO" id="GO:0000160">
    <property type="term" value="P:phosphorelay signal transduction system"/>
    <property type="evidence" value="ECO:0007669"/>
    <property type="project" value="InterPro"/>
</dbReference>
<dbReference type="InterPro" id="IPR009057">
    <property type="entry name" value="Homeodomain-like_sf"/>
</dbReference>
<dbReference type="GO" id="GO:0006355">
    <property type="term" value="P:regulation of DNA-templated transcription"/>
    <property type="evidence" value="ECO:0007669"/>
    <property type="project" value="InterPro"/>
</dbReference>
<evidence type="ECO:0000313" key="11">
    <source>
        <dbReference type="Proteomes" id="UP000019678"/>
    </source>
</evidence>
<dbReference type="InterPro" id="IPR003593">
    <property type="entry name" value="AAA+_ATPase"/>
</dbReference>
<dbReference type="EMBL" id="ASRX01000043">
    <property type="protein sequence ID" value="EYF03692.1"/>
    <property type="molecule type" value="Genomic_DNA"/>
</dbReference>
<dbReference type="FunFam" id="3.40.50.300:FF:000006">
    <property type="entry name" value="DNA-binding transcriptional regulator NtrC"/>
    <property type="match status" value="1"/>
</dbReference>
<feature type="domain" description="Response regulatory" evidence="9">
    <location>
        <begin position="14"/>
        <end position="130"/>
    </location>
</feature>
<evidence type="ECO:0000259" key="9">
    <source>
        <dbReference type="PROSITE" id="PS50110"/>
    </source>
</evidence>
<dbReference type="PRINTS" id="PR01590">
    <property type="entry name" value="HTHFIS"/>
</dbReference>
<dbReference type="InterPro" id="IPR011006">
    <property type="entry name" value="CheY-like_superfamily"/>
</dbReference>
<dbReference type="InterPro" id="IPR002078">
    <property type="entry name" value="Sigma_54_int"/>
</dbReference>
<dbReference type="Gene3D" id="1.10.8.60">
    <property type="match status" value="1"/>
</dbReference>
<keyword evidence="4" id="KW-0238">DNA-binding</keyword>
<keyword evidence="3" id="KW-0805">Transcription regulation</keyword>
<dbReference type="InterPro" id="IPR001789">
    <property type="entry name" value="Sig_transdc_resp-reg_receiver"/>
</dbReference>
<dbReference type="CDD" id="cd00009">
    <property type="entry name" value="AAA"/>
    <property type="match status" value="1"/>
</dbReference>
<dbReference type="PROSITE" id="PS50045">
    <property type="entry name" value="SIGMA54_INTERACT_4"/>
    <property type="match status" value="1"/>
</dbReference>
<dbReference type="PROSITE" id="PS00688">
    <property type="entry name" value="SIGMA54_INTERACT_3"/>
    <property type="match status" value="1"/>
</dbReference>
<dbReference type="InterPro" id="IPR025944">
    <property type="entry name" value="Sigma_54_int_dom_CS"/>
</dbReference>
<organism evidence="10 11">
    <name type="scientific">Chondromyces apiculatus DSM 436</name>
    <dbReference type="NCBI Taxonomy" id="1192034"/>
    <lineage>
        <taxon>Bacteria</taxon>
        <taxon>Pseudomonadati</taxon>
        <taxon>Myxococcota</taxon>
        <taxon>Polyangia</taxon>
        <taxon>Polyangiales</taxon>
        <taxon>Polyangiaceae</taxon>
        <taxon>Chondromyces</taxon>
    </lineage>
</organism>
<dbReference type="OrthoDB" id="9814761at2"/>
<dbReference type="SUPFAM" id="SSF52540">
    <property type="entry name" value="P-loop containing nucleoside triphosphate hydrolases"/>
    <property type="match status" value="1"/>
</dbReference>
<name>A0A017T3Y0_9BACT</name>
<dbReference type="Pfam" id="PF00158">
    <property type="entry name" value="Sigma54_activat"/>
    <property type="match status" value="1"/>
</dbReference>
<evidence type="ECO:0000313" key="10">
    <source>
        <dbReference type="EMBL" id="EYF03692.1"/>
    </source>
</evidence>
<dbReference type="InterPro" id="IPR002197">
    <property type="entry name" value="HTH_Fis"/>
</dbReference>
<dbReference type="Gene3D" id="3.40.50.300">
    <property type="entry name" value="P-loop containing nucleotide triphosphate hydrolases"/>
    <property type="match status" value="1"/>
</dbReference>